<dbReference type="HAMAP" id="MF_00667">
    <property type="entry name" value="SspH"/>
    <property type="match status" value="1"/>
</dbReference>
<sequence length="62" mass="7103">MDFKRAQEIINSPETYEVFYKGKPVWINALDPDHETAEVEVFGEGPSISVPVEELEEGEIRH</sequence>
<gene>
    <name evidence="4" type="ORF">KKC1_25460</name>
</gene>
<evidence type="ECO:0000313" key="5">
    <source>
        <dbReference type="Proteomes" id="UP000197032"/>
    </source>
</evidence>
<dbReference type="NCBIfam" id="TIGR02861">
    <property type="entry name" value="SASP_H"/>
    <property type="match status" value="1"/>
</dbReference>
<evidence type="ECO:0000313" key="4">
    <source>
        <dbReference type="EMBL" id="GAW93412.1"/>
    </source>
</evidence>
<comment type="caution">
    <text evidence="4">The sequence shown here is derived from an EMBL/GenBank/DDBJ whole genome shotgun (WGS) entry which is preliminary data.</text>
</comment>
<dbReference type="AlphaFoldDB" id="A0A1Z5HV69"/>
<dbReference type="GO" id="GO:0030436">
    <property type="term" value="P:asexual sporulation"/>
    <property type="evidence" value="ECO:0007669"/>
    <property type="project" value="InterPro"/>
</dbReference>
<dbReference type="GO" id="GO:0042601">
    <property type="term" value="C:endospore-forming forespore"/>
    <property type="evidence" value="ECO:0007669"/>
    <property type="project" value="InterPro"/>
</dbReference>
<dbReference type="EMBL" id="BDGJ01000139">
    <property type="protein sequence ID" value="GAW93412.1"/>
    <property type="molecule type" value="Genomic_DNA"/>
</dbReference>
<comment type="subcellular location">
    <subcellularLocation>
        <location evidence="1">Spore core</location>
    </subcellularLocation>
</comment>
<dbReference type="InterPro" id="IPR012610">
    <property type="entry name" value="SASP_SspH"/>
</dbReference>
<protein>
    <submittedName>
        <fullName evidence="4">Small acid-soluble spore protein, H-type</fullName>
    </submittedName>
</protein>
<dbReference type="OrthoDB" id="1683648at2"/>
<dbReference type="GO" id="GO:0030435">
    <property type="term" value="P:sporulation resulting in formation of a cellular spore"/>
    <property type="evidence" value="ECO:0007669"/>
    <property type="project" value="UniProtKB-KW"/>
</dbReference>
<accession>A0A1Z5HV69</accession>
<dbReference type="Proteomes" id="UP000197032">
    <property type="component" value="Unassembled WGS sequence"/>
</dbReference>
<proteinExistence type="inferred from homology"/>
<evidence type="ECO:0000256" key="3">
    <source>
        <dbReference type="ARBA" id="ARBA00022969"/>
    </source>
</evidence>
<keyword evidence="5" id="KW-1185">Reference proteome</keyword>
<keyword evidence="3" id="KW-0749">Sporulation</keyword>
<organism evidence="4 5">
    <name type="scientific">Calderihabitans maritimus</name>
    <dbReference type="NCBI Taxonomy" id="1246530"/>
    <lineage>
        <taxon>Bacteria</taxon>
        <taxon>Bacillati</taxon>
        <taxon>Bacillota</taxon>
        <taxon>Clostridia</taxon>
        <taxon>Neomoorellales</taxon>
        <taxon>Calderihabitantaceae</taxon>
        <taxon>Calderihabitans</taxon>
    </lineage>
</organism>
<evidence type="ECO:0000256" key="1">
    <source>
        <dbReference type="ARBA" id="ARBA00004288"/>
    </source>
</evidence>
<reference evidence="5" key="1">
    <citation type="journal article" date="2017" name="Appl. Environ. Microbiol.">
        <title>Genomic analysis of Calderihabitans maritimus KKC1, a thermophilic hydrogenogenic carboxydotrophic bacterium isolated from marine sediment.</title>
        <authorList>
            <person name="Omae K."/>
            <person name="Yoneda Y."/>
            <person name="Fukuyama Y."/>
            <person name="Yoshida T."/>
            <person name="Sako Y."/>
        </authorList>
    </citation>
    <scope>NUCLEOTIDE SEQUENCE [LARGE SCALE GENOMIC DNA]</scope>
    <source>
        <strain evidence="5">KKC1</strain>
    </source>
</reference>
<name>A0A1Z5HV69_9FIRM</name>
<comment type="similarity">
    <text evidence="2">Belongs to the SspH family.</text>
</comment>
<dbReference type="RefSeq" id="WP_088554559.1">
    <property type="nucleotide sequence ID" value="NZ_BDGJ01000139.1"/>
</dbReference>
<dbReference type="Pfam" id="PF08141">
    <property type="entry name" value="SspH"/>
    <property type="match status" value="1"/>
</dbReference>
<evidence type="ECO:0000256" key="2">
    <source>
        <dbReference type="ARBA" id="ARBA00006573"/>
    </source>
</evidence>